<evidence type="ECO:0000313" key="1">
    <source>
        <dbReference type="EMBL" id="RNA31249.1"/>
    </source>
</evidence>
<dbReference type="FunFam" id="3.40.720.10:FF:000017">
    <property type="entry name" value="Predicted protein"/>
    <property type="match status" value="1"/>
</dbReference>
<dbReference type="Pfam" id="PF02995">
    <property type="entry name" value="DUF229"/>
    <property type="match status" value="1"/>
</dbReference>
<keyword evidence="2" id="KW-1185">Reference proteome</keyword>
<accession>A0A3M7S6F8</accession>
<organism evidence="1 2">
    <name type="scientific">Brachionus plicatilis</name>
    <name type="common">Marine rotifer</name>
    <name type="synonym">Brachionus muelleri</name>
    <dbReference type="NCBI Taxonomy" id="10195"/>
    <lineage>
        <taxon>Eukaryota</taxon>
        <taxon>Metazoa</taxon>
        <taxon>Spiralia</taxon>
        <taxon>Gnathifera</taxon>
        <taxon>Rotifera</taxon>
        <taxon>Eurotatoria</taxon>
        <taxon>Monogononta</taxon>
        <taxon>Pseudotrocha</taxon>
        <taxon>Ploima</taxon>
        <taxon>Brachionidae</taxon>
        <taxon>Brachionus</taxon>
    </lineage>
</organism>
<comment type="caution">
    <text evidence="1">The sequence shown here is derived from an EMBL/GenBank/DDBJ whole genome shotgun (WGS) entry which is preliminary data.</text>
</comment>
<dbReference type="STRING" id="10195.A0A3M7S6F8"/>
<dbReference type="AlphaFoldDB" id="A0A3M7S6F8"/>
<evidence type="ECO:0000313" key="2">
    <source>
        <dbReference type="Proteomes" id="UP000276133"/>
    </source>
</evidence>
<dbReference type="EMBL" id="REGN01001962">
    <property type="protein sequence ID" value="RNA31249.1"/>
    <property type="molecule type" value="Genomic_DNA"/>
</dbReference>
<dbReference type="Proteomes" id="UP000276133">
    <property type="component" value="Unassembled WGS sequence"/>
</dbReference>
<dbReference type="Gene3D" id="3.40.720.10">
    <property type="entry name" value="Alkaline Phosphatase, subunit A"/>
    <property type="match status" value="1"/>
</dbReference>
<dbReference type="PANTHER" id="PTHR10974">
    <property type="entry name" value="FI08016P-RELATED"/>
    <property type="match status" value="1"/>
</dbReference>
<dbReference type="SUPFAM" id="SSF53649">
    <property type="entry name" value="Alkaline phosphatase-like"/>
    <property type="match status" value="1"/>
</dbReference>
<protein>
    <submittedName>
        <fullName evidence="1">DUF229 domain containing</fullName>
    </submittedName>
</protein>
<dbReference type="InterPro" id="IPR004245">
    <property type="entry name" value="DUF229"/>
</dbReference>
<dbReference type="PANTHER" id="PTHR10974:SF1">
    <property type="entry name" value="FI08016P-RELATED"/>
    <property type="match status" value="1"/>
</dbReference>
<name>A0A3M7S6F8_BRAPC</name>
<dbReference type="InterPro" id="IPR017850">
    <property type="entry name" value="Alkaline_phosphatase_core_sf"/>
</dbReference>
<reference evidence="1 2" key="1">
    <citation type="journal article" date="2018" name="Sci. Rep.">
        <title>Genomic signatures of local adaptation to the degree of environmental predictability in rotifers.</title>
        <authorList>
            <person name="Franch-Gras L."/>
            <person name="Hahn C."/>
            <person name="Garcia-Roger E.M."/>
            <person name="Carmona M.J."/>
            <person name="Serra M."/>
            <person name="Gomez A."/>
        </authorList>
    </citation>
    <scope>NUCLEOTIDE SEQUENCE [LARGE SCALE GENOMIC DNA]</scope>
    <source>
        <strain evidence="1">HYR1</strain>
    </source>
</reference>
<dbReference type="OrthoDB" id="413313at2759"/>
<dbReference type="CDD" id="cd16021">
    <property type="entry name" value="ALP_like"/>
    <property type="match status" value="1"/>
</dbReference>
<gene>
    <name evidence="1" type="ORF">BpHYR1_042460</name>
</gene>
<dbReference type="GO" id="GO:0005615">
    <property type="term" value="C:extracellular space"/>
    <property type="evidence" value="ECO:0007669"/>
    <property type="project" value="TreeGrafter"/>
</dbReference>
<proteinExistence type="predicted"/>
<sequence length="575" mass="67192">MNHFLEANQTTQQRFYCKLPNLTLNRHDLTAKYTPCKLKEEWGFLKYGRWYFNKTVVDKFSNIKCTYRSIIHVSDSKFEYSMKRPLSEGTLISDEQIQVDCVANIFYYKNIHVQILNKMNVIKPDLSIQNNFTCKPLNVLLLSYDSISRVSWFKRLPKTTKYLTETLDATILNGHTIVGDGSFNNLTPLYTGKYSDELPSASKYDPNGSYVDEVFPFLWKDLHKKGFASFHYEDIPYMSTFTFRHRGFLNNHAHHYMKAFTLAVQESKLSKDDLCIGNTKRSKKALDLVTEFIEMYKDKSNFIAFMHNDENSHGNNLMVNQLDDDLERFLKQNFKNSNLDNTALFLFSDHGVRYGNDRMTHQGDLEERLPMFSIYLPKAYKNLNMEKIDNLKKNANQLTTAFDVYKTIRELTCLDGYENRERQLRSISVLDTIPINRSCIDIGMRLHFCTCLQDWIDLNTDESLSFKVVNDVVKEMNNAIENVKEYCAKIELKSLNSIKYTYYLDKKVYRLVFVTKPTDGFYEATISYEKNGSYSIDPISSISRINIYGSHSYCVNKISTKFNLIKDIRKLCHCL</sequence>